<dbReference type="InterPro" id="IPR038332">
    <property type="entry name" value="PPE_sf"/>
</dbReference>
<protein>
    <submittedName>
        <fullName evidence="4">PPE family protein</fullName>
    </submittedName>
</protein>
<proteinExistence type="inferred from homology"/>
<gene>
    <name evidence="4" type="ORF">ERS075579_04309</name>
</gene>
<reference evidence="4 5" key="1">
    <citation type="submission" date="2015-03" db="EMBL/GenBank/DDBJ databases">
        <authorList>
            <person name="Murphy D."/>
        </authorList>
    </citation>
    <scope>NUCLEOTIDE SEQUENCE [LARGE SCALE GENOMIC DNA]</scope>
    <source>
        <strain evidence="4 5">PAP088</strain>
    </source>
</reference>
<dbReference type="AlphaFoldDB" id="A0A0U0ZS95"/>
<evidence type="ECO:0000259" key="3">
    <source>
        <dbReference type="Pfam" id="PF00823"/>
    </source>
</evidence>
<dbReference type="InterPro" id="IPR000030">
    <property type="entry name" value="PPE_dom"/>
</dbReference>
<name>A0A0U0ZS95_9MYCO</name>
<dbReference type="Pfam" id="PF00823">
    <property type="entry name" value="PPE"/>
    <property type="match status" value="1"/>
</dbReference>
<evidence type="ECO:0000256" key="1">
    <source>
        <dbReference type="ARBA" id="ARBA00010652"/>
    </source>
</evidence>
<dbReference type="Gene3D" id="1.20.1260.20">
    <property type="entry name" value="PPE superfamily"/>
    <property type="match status" value="1"/>
</dbReference>
<evidence type="ECO:0000313" key="5">
    <source>
        <dbReference type="Proteomes" id="UP000045782"/>
    </source>
</evidence>
<dbReference type="EMBL" id="CSWP01000010">
    <property type="protein sequence ID" value="CPV67920.1"/>
    <property type="molecule type" value="Genomic_DNA"/>
</dbReference>
<dbReference type="Proteomes" id="UP000045782">
    <property type="component" value="Unassembled WGS sequence"/>
</dbReference>
<feature type="region of interest" description="Disordered" evidence="2">
    <location>
        <begin position="327"/>
        <end position="346"/>
    </location>
</feature>
<accession>A0A0U0ZS95</accession>
<comment type="similarity">
    <text evidence="1">Belongs to the mycobacterial PPE family.</text>
</comment>
<sequence length="346" mass="35268">MTGFTGVNWVARKAKKLALDLTTGAGPTHVVDSALAWQEISAAFAEVHENSLQVGEKLMEGYRGPRAEEALTKLNPFTEWLDKMAGLTQQVSDTANTYAESYGTAVLDMPHINDLAQLEKAKAEALSAGGALFGLHATTEGMEQGLDLQAAKAMETYESASEPAAKVVEFPPAPEVIKYPEEKSEANSGNTGVSAAGVGLSEMGPSPLSPDSVPGVQSARAAAISMAGNPTAAGGTGYGMGGMGAPMAGMMAGGALAASAGKGIKVGGTVNKKDEDEDDKDLTAIGATGVFMGDESKPVELPDILTSKSGSDKVADFENVDTSTLFERGGSKGAVAPPVLGASAEL</sequence>
<evidence type="ECO:0000256" key="2">
    <source>
        <dbReference type="SAM" id="MobiDB-lite"/>
    </source>
</evidence>
<feature type="domain" description="PPE" evidence="3">
    <location>
        <begin position="8"/>
        <end position="166"/>
    </location>
</feature>
<organism evidence="4 5">
    <name type="scientific">Mycobacteroides abscessus</name>
    <dbReference type="NCBI Taxonomy" id="36809"/>
    <lineage>
        <taxon>Bacteria</taxon>
        <taxon>Bacillati</taxon>
        <taxon>Actinomycetota</taxon>
        <taxon>Actinomycetes</taxon>
        <taxon>Mycobacteriales</taxon>
        <taxon>Mycobacteriaceae</taxon>
        <taxon>Mycobacteroides</taxon>
    </lineage>
</organism>
<dbReference type="SUPFAM" id="SSF140459">
    <property type="entry name" value="PE/PPE dimer-like"/>
    <property type="match status" value="1"/>
</dbReference>
<dbReference type="RefSeq" id="WP_005062901.1">
    <property type="nucleotide sequence ID" value="NZ_AP022621.1"/>
</dbReference>
<evidence type="ECO:0000313" key="4">
    <source>
        <dbReference type="EMBL" id="CPV67920.1"/>
    </source>
</evidence>